<feature type="domain" description="ABM" evidence="1">
    <location>
        <begin position="19"/>
        <end position="89"/>
    </location>
</feature>
<dbReference type="AlphaFoldDB" id="A0A9P4UI68"/>
<dbReference type="Gene3D" id="3.30.70.100">
    <property type="match status" value="1"/>
</dbReference>
<gene>
    <name evidence="2" type="ORF">P171DRAFT_405649</name>
</gene>
<evidence type="ECO:0000259" key="1">
    <source>
        <dbReference type="Pfam" id="PF03992"/>
    </source>
</evidence>
<dbReference type="Proteomes" id="UP000799764">
    <property type="component" value="Unassembled WGS sequence"/>
</dbReference>
<dbReference type="EMBL" id="MU001494">
    <property type="protein sequence ID" value="KAF2449992.1"/>
    <property type="molecule type" value="Genomic_DNA"/>
</dbReference>
<accession>A0A9P4UI68</accession>
<protein>
    <recommendedName>
        <fullName evidence="1">ABM domain-containing protein</fullName>
    </recommendedName>
</protein>
<dbReference type="Pfam" id="PF03992">
    <property type="entry name" value="ABM"/>
    <property type="match status" value="1"/>
</dbReference>
<dbReference type="SUPFAM" id="SSF54909">
    <property type="entry name" value="Dimeric alpha+beta barrel"/>
    <property type="match status" value="1"/>
</dbReference>
<dbReference type="InterPro" id="IPR011008">
    <property type="entry name" value="Dimeric_a/b-barrel"/>
</dbReference>
<sequence>MSYDSETSPQFPPIPDDEFCVYGTVYAHAKRADDLEKIYAETTRLAQFEKGVVYYCLGRDSKDPSVFYFFERYRGKEAFEGHNRQSVVQKLLKDKIFKRVTASFVKPILAGVEGGTDGVWGALEGKPH</sequence>
<dbReference type="OrthoDB" id="4641034at2759"/>
<evidence type="ECO:0000313" key="3">
    <source>
        <dbReference type="Proteomes" id="UP000799764"/>
    </source>
</evidence>
<keyword evidence="3" id="KW-1185">Reference proteome</keyword>
<comment type="caution">
    <text evidence="2">The sequence shown here is derived from an EMBL/GenBank/DDBJ whole genome shotgun (WGS) entry which is preliminary data.</text>
</comment>
<reference evidence="2" key="1">
    <citation type="journal article" date="2020" name="Stud. Mycol.">
        <title>101 Dothideomycetes genomes: a test case for predicting lifestyles and emergence of pathogens.</title>
        <authorList>
            <person name="Haridas S."/>
            <person name="Albert R."/>
            <person name="Binder M."/>
            <person name="Bloem J."/>
            <person name="Labutti K."/>
            <person name="Salamov A."/>
            <person name="Andreopoulos B."/>
            <person name="Baker S."/>
            <person name="Barry K."/>
            <person name="Bills G."/>
            <person name="Bluhm B."/>
            <person name="Cannon C."/>
            <person name="Castanera R."/>
            <person name="Culley D."/>
            <person name="Daum C."/>
            <person name="Ezra D."/>
            <person name="Gonzalez J."/>
            <person name="Henrissat B."/>
            <person name="Kuo A."/>
            <person name="Liang C."/>
            <person name="Lipzen A."/>
            <person name="Lutzoni F."/>
            <person name="Magnuson J."/>
            <person name="Mondo S."/>
            <person name="Nolan M."/>
            <person name="Ohm R."/>
            <person name="Pangilinan J."/>
            <person name="Park H.-J."/>
            <person name="Ramirez L."/>
            <person name="Alfaro M."/>
            <person name="Sun H."/>
            <person name="Tritt A."/>
            <person name="Yoshinaga Y."/>
            <person name="Zwiers L.-H."/>
            <person name="Turgeon B."/>
            <person name="Goodwin S."/>
            <person name="Spatafora J."/>
            <person name="Crous P."/>
            <person name="Grigoriev I."/>
        </authorList>
    </citation>
    <scope>NUCLEOTIDE SEQUENCE</scope>
    <source>
        <strain evidence="2">CBS 690.94</strain>
    </source>
</reference>
<dbReference type="InterPro" id="IPR007138">
    <property type="entry name" value="ABM_dom"/>
</dbReference>
<organism evidence="2 3">
    <name type="scientific">Karstenula rhodostoma CBS 690.94</name>
    <dbReference type="NCBI Taxonomy" id="1392251"/>
    <lineage>
        <taxon>Eukaryota</taxon>
        <taxon>Fungi</taxon>
        <taxon>Dikarya</taxon>
        <taxon>Ascomycota</taxon>
        <taxon>Pezizomycotina</taxon>
        <taxon>Dothideomycetes</taxon>
        <taxon>Pleosporomycetidae</taxon>
        <taxon>Pleosporales</taxon>
        <taxon>Massarineae</taxon>
        <taxon>Didymosphaeriaceae</taxon>
        <taxon>Karstenula</taxon>
    </lineage>
</organism>
<name>A0A9P4UI68_9PLEO</name>
<evidence type="ECO:0000313" key="2">
    <source>
        <dbReference type="EMBL" id="KAF2449992.1"/>
    </source>
</evidence>
<proteinExistence type="predicted"/>